<proteinExistence type="predicted"/>
<sequence>MSSSRASSQQRAPLTGRRILVIEDEYFLADDIGHALRTLGAEIAGPVGDIEDATAMLHGAGVLDGAVLDVNIRTELIYPIARELRARDVPFVFTTGYDRVSIKPEFHDVPLWEKPFDIVAMAQTVAELVGHRGRHDAQPGASPPTSRNGE</sequence>
<protein>
    <recommendedName>
        <fullName evidence="3">Response regulatory domain-containing protein</fullName>
    </recommendedName>
</protein>
<dbReference type="InterPro" id="IPR011006">
    <property type="entry name" value="CheY-like_superfamily"/>
</dbReference>
<name>A0A2M8R8D4_9BRAD</name>
<gene>
    <name evidence="4" type="ORF">CVM73_16890</name>
</gene>
<evidence type="ECO:0000256" key="1">
    <source>
        <dbReference type="PROSITE-ProRule" id="PRU00169"/>
    </source>
</evidence>
<dbReference type="GO" id="GO:0000160">
    <property type="term" value="P:phosphorelay signal transduction system"/>
    <property type="evidence" value="ECO:0007669"/>
    <property type="project" value="InterPro"/>
</dbReference>
<dbReference type="InterPro" id="IPR001789">
    <property type="entry name" value="Sig_transdc_resp-reg_receiver"/>
</dbReference>
<dbReference type="AlphaFoldDB" id="A0A2M8R8D4"/>
<organism evidence="4 5">
    <name type="scientific">Bradyrhizobium forestalis</name>
    <dbReference type="NCBI Taxonomy" id="1419263"/>
    <lineage>
        <taxon>Bacteria</taxon>
        <taxon>Pseudomonadati</taxon>
        <taxon>Pseudomonadota</taxon>
        <taxon>Alphaproteobacteria</taxon>
        <taxon>Hyphomicrobiales</taxon>
        <taxon>Nitrobacteraceae</taxon>
        <taxon>Bradyrhizobium</taxon>
    </lineage>
</organism>
<evidence type="ECO:0000313" key="5">
    <source>
        <dbReference type="Proteomes" id="UP000231194"/>
    </source>
</evidence>
<keyword evidence="1" id="KW-0597">Phosphoprotein</keyword>
<feature type="domain" description="Response regulatory" evidence="3">
    <location>
        <begin position="18"/>
        <end position="129"/>
    </location>
</feature>
<evidence type="ECO:0000259" key="3">
    <source>
        <dbReference type="PROSITE" id="PS50110"/>
    </source>
</evidence>
<dbReference type="Proteomes" id="UP000231194">
    <property type="component" value="Unassembled WGS sequence"/>
</dbReference>
<dbReference type="OrthoDB" id="582170at2"/>
<feature type="region of interest" description="Disordered" evidence="2">
    <location>
        <begin position="130"/>
        <end position="150"/>
    </location>
</feature>
<dbReference type="EMBL" id="PGVG01000012">
    <property type="protein sequence ID" value="PJG54091.1"/>
    <property type="molecule type" value="Genomic_DNA"/>
</dbReference>
<evidence type="ECO:0000313" key="4">
    <source>
        <dbReference type="EMBL" id="PJG54091.1"/>
    </source>
</evidence>
<keyword evidence="5" id="KW-1185">Reference proteome</keyword>
<evidence type="ECO:0000256" key="2">
    <source>
        <dbReference type="SAM" id="MobiDB-lite"/>
    </source>
</evidence>
<dbReference type="Gene3D" id="3.40.50.2300">
    <property type="match status" value="1"/>
</dbReference>
<dbReference type="PROSITE" id="PS50110">
    <property type="entry name" value="RESPONSE_REGULATORY"/>
    <property type="match status" value="1"/>
</dbReference>
<accession>A0A2M8R8D4</accession>
<feature type="modified residue" description="4-aspartylphosphate" evidence="1">
    <location>
        <position position="69"/>
    </location>
</feature>
<comment type="caution">
    <text evidence="4">The sequence shown here is derived from an EMBL/GenBank/DDBJ whole genome shotgun (WGS) entry which is preliminary data.</text>
</comment>
<dbReference type="SUPFAM" id="SSF52172">
    <property type="entry name" value="CheY-like"/>
    <property type="match status" value="1"/>
</dbReference>
<reference evidence="4 5" key="1">
    <citation type="submission" date="2017-11" db="EMBL/GenBank/DDBJ databases">
        <title>Bradyrhizobium forestalis sp. nov., an efficient nitrogen-fixing bacterium isolated from nodules of forest legume species in the Amazon.</title>
        <authorList>
            <person name="Costa E.M."/>
            <person name="Guimaraes A."/>
            <person name="Carvalho T.S."/>
            <person name="Rodrigues T.L."/>
            <person name="Ribeiro P.R.A."/>
            <person name="Lebbe L."/>
            <person name="Willems A."/>
            <person name="Moreira F.M.S."/>
        </authorList>
    </citation>
    <scope>NUCLEOTIDE SEQUENCE [LARGE SCALE GENOMIC DNA]</scope>
    <source>
        <strain evidence="4 5">INPA54B</strain>
    </source>
</reference>